<gene>
    <name evidence="2" type="ORF">Tco_0937538</name>
</gene>
<accession>A0ABQ5DFG6</accession>
<dbReference type="EMBL" id="BQNB010015243">
    <property type="protein sequence ID" value="GJT37673.1"/>
    <property type="molecule type" value="Genomic_DNA"/>
</dbReference>
<keyword evidence="3" id="KW-1185">Reference proteome</keyword>
<feature type="compositionally biased region" description="Acidic residues" evidence="1">
    <location>
        <begin position="511"/>
        <end position="525"/>
    </location>
</feature>
<reference evidence="2" key="2">
    <citation type="submission" date="2022-01" db="EMBL/GenBank/DDBJ databases">
        <authorList>
            <person name="Yamashiro T."/>
            <person name="Shiraishi A."/>
            <person name="Satake H."/>
            <person name="Nakayama K."/>
        </authorList>
    </citation>
    <scope>NUCLEOTIDE SEQUENCE</scope>
</reference>
<evidence type="ECO:0000313" key="3">
    <source>
        <dbReference type="Proteomes" id="UP001151760"/>
    </source>
</evidence>
<evidence type="ECO:0000313" key="2">
    <source>
        <dbReference type="EMBL" id="GJT37673.1"/>
    </source>
</evidence>
<feature type="region of interest" description="Disordered" evidence="1">
    <location>
        <begin position="503"/>
        <end position="525"/>
    </location>
</feature>
<comment type="caution">
    <text evidence="2">The sequence shown here is derived from an EMBL/GenBank/DDBJ whole genome shotgun (WGS) entry which is preliminary data.</text>
</comment>
<protein>
    <submittedName>
        <fullName evidence="2">Uncharacterized protein</fullName>
    </submittedName>
</protein>
<sequence>MDGQGAGSCVMFGSAPSGPSFSGSPLVKLSIADRGGAGTGGSCVLIPDLVVMAMVGDSGFGVSLLVIVESIWDYHSRTFGYIFVVQDYCFIDNTSRVLRFGINKWYQSFALRNFDLEYMELKSTNSGPTAKLPILKLVTKMSTHATVEEKTNKKNDVKDRGLLLMALPNENQLTFSQYPYAKSMFTAIEIRFRGNAATKKTQKTLLKQQYENFSATSAESLDYIFNRLQKIVSRLAILGVIIAQEDLNFKFLSSLPPELNTHVVVWMNKPKFETISIDDLYNNFKIVEQKVKKTVGTSSGGQNLAFMTAPSSSSTNDANTACPQVSAASPSVNAAQLILLSFDGGYVAFGGGAYGGKITGSGPRCQDTILGDVNAQTRFEITSKQSIDPPLSRGYTLGSGEDSMKLIGIDGILLKLVLPVFVSAVKRMLMLPVQVSAVEGRKQPSKKAQRQEAEVPQDEAEFLIYKKQKEAYDRRLLALKKRSEVRKEENVKTYSLKRLRKVGMSRRVESSEDQESLDAPEDASK</sequence>
<reference evidence="2" key="1">
    <citation type="journal article" date="2022" name="Int. J. Mol. Sci.">
        <title>Draft Genome of Tanacetum Coccineum: Genomic Comparison of Closely Related Tanacetum-Family Plants.</title>
        <authorList>
            <person name="Yamashiro T."/>
            <person name="Shiraishi A."/>
            <person name="Nakayama K."/>
            <person name="Satake H."/>
        </authorList>
    </citation>
    <scope>NUCLEOTIDE SEQUENCE</scope>
</reference>
<dbReference type="Proteomes" id="UP001151760">
    <property type="component" value="Unassembled WGS sequence"/>
</dbReference>
<name>A0ABQ5DFG6_9ASTR</name>
<proteinExistence type="predicted"/>
<organism evidence="2 3">
    <name type="scientific">Tanacetum coccineum</name>
    <dbReference type="NCBI Taxonomy" id="301880"/>
    <lineage>
        <taxon>Eukaryota</taxon>
        <taxon>Viridiplantae</taxon>
        <taxon>Streptophyta</taxon>
        <taxon>Embryophyta</taxon>
        <taxon>Tracheophyta</taxon>
        <taxon>Spermatophyta</taxon>
        <taxon>Magnoliopsida</taxon>
        <taxon>eudicotyledons</taxon>
        <taxon>Gunneridae</taxon>
        <taxon>Pentapetalae</taxon>
        <taxon>asterids</taxon>
        <taxon>campanulids</taxon>
        <taxon>Asterales</taxon>
        <taxon>Asteraceae</taxon>
        <taxon>Asteroideae</taxon>
        <taxon>Anthemideae</taxon>
        <taxon>Anthemidinae</taxon>
        <taxon>Tanacetum</taxon>
    </lineage>
</organism>
<dbReference type="Pfam" id="PF14223">
    <property type="entry name" value="Retrotran_gag_2"/>
    <property type="match status" value="1"/>
</dbReference>
<evidence type="ECO:0000256" key="1">
    <source>
        <dbReference type="SAM" id="MobiDB-lite"/>
    </source>
</evidence>